<sequence length="446" mass="47154">MKAIGLRAGRVSSWMLTAGTLLGLFAGAANADGLDDKVTNATKAIESKLVTWRRDIHQHPELSNREVRTGALVAKHLKALKFDEVRIDVAHTGVVGILKGGKPGPVVALRADMDALPVTEQVDLPFASKVTTQYNGETVGVMHACGHDAHTAMLMGVAEVLAGMRADIPGTVMFIFQPAEEGAPAGEEGGAALMMKQGLFKGTQKPAAVFGLHVWPVEAGTIGYRPRETMAAADDLKIVVQGRQTHGSSPWYGTDPITVAGQIVMAIQTIPSRQLDITRSPSVISIGRITGGVRGNIIPDSVEMIGTIRTFDPGVRDELLKRLDRTVTQVATSAGASAEIIHSSYAPVVFNDPALTAASLPALRRAAGDDRVLEVPLIMGSEDFAFYGKDVPSFFFFLGINKDGVKTGEAAANHSPKFYVNEAALPVGVKALSFAALDFLRGGGAQ</sequence>
<dbReference type="InterPro" id="IPR002933">
    <property type="entry name" value="Peptidase_M20"/>
</dbReference>
<feature type="binding site" evidence="2">
    <location>
        <position position="181"/>
    </location>
    <ligand>
        <name>Mn(2+)</name>
        <dbReference type="ChEBI" id="CHEBI:29035"/>
        <label>2</label>
    </ligand>
</feature>
<reference evidence="5" key="2">
    <citation type="journal article" date="2023" name="Syst. Appl. Microbiol.">
        <title>Govania unica gen. nov., sp. nov., a rare biosphere bacterium that represents a novel family in the class Alphaproteobacteria.</title>
        <authorList>
            <person name="Vandamme P."/>
            <person name="Peeters C."/>
            <person name="Hettiarachchi A."/>
            <person name="Cnockaert M."/>
            <person name="Carlier A."/>
        </authorList>
    </citation>
    <scope>NUCLEOTIDE SEQUENCE</scope>
    <source>
        <strain evidence="5">LMG 31809</strain>
    </source>
</reference>
<dbReference type="SUPFAM" id="SSF53187">
    <property type="entry name" value="Zn-dependent exopeptidases"/>
    <property type="match status" value="1"/>
</dbReference>
<dbReference type="InterPro" id="IPR011650">
    <property type="entry name" value="Peptidase_M20_dimer"/>
</dbReference>
<name>A0A9X3Z5U2_9PROT</name>
<dbReference type="SUPFAM" id="SSF55031">
    <property type="entry name" value="Bacterial exopeptidase dimerisation domain"/>
    <property type="match status" value="1"/>
</dbReference>
<dbReference type="Pfam" id="PF01546">
    <property type="entry name" value="Peptidase_M20"/>
    <property type="match status" value="1"/>
</dbReference>
<keyword evidence="6" id="KW-1185">Reference proteome</keyword>
<organism evidence="5 6">
    <name type="scientific">Govanella unica</name>
    <dbReference type="NCBI Taxonomy" id="2975056"/>
    <lineage>
        <taxon>Bacteria</taxon>
        <taxon>Pseudomonadati</taxon>
        <taxon>Pseudomonadota</taxon>
        <taxon>Alphaproteobacteria</taxon>
        <taxon>Emcibacterales</taxon>
        <taxon>Govanellaceae</taxon>
        <taxon>Govanella</taxon>
    </lineage>
</organism>
<dbReference type="EMBL" id="JANWOI010000001">
    <property type="protein sequence ID" value="MDA5192495.1"/>
    <property type="molecule type" value="Genomic_DNA"/>
</dbReference>
<comment type="caution">
    <text evidence="5">The sequence shown here is derived from an EMBL/GenBank/DDBJ whole genome shotgun (WGS) entry which is preliminary data.</text>
</comment>
<keyword evidence="3" id="KW-0732">Signal</keyword>
<proteinExistence type="predicted"/>
<evidence type="ECO:0000313" key="6">
    <source>
        <dbReference type="Proteomes" id="UP001141619"/>
    </source>
</evidence>
<evidence type="ECO:0000256" key="2">
    <source>
        <dbReference type="PIRSR" id="PIRSR005962-1"/>
    </source>
</evidence>
<evidence type="ECO:0000259" key="4">
    <source>
        <dbReference type="Pfam" id="PF07687"/>
    </source>
</evidence>
<comment type="cofactor">
    <cofactor evidence="2">
        <name>Mn(2+)</name>
        <dbReference type="ChEBI" id="CHEBI:29035"/>
    </cofactor>
    <text evidence="2">The Mn(2+) ion enhances activity.</text>
</comment>
<accession>A0A9X3Z5U2</accession>
<dbReference type="PANTHER" id="PTHR11014">
    <property type="entry name" value="PEPTIDASE M20 FAMILY MEMBER"/>
    <property type="match status" value="1"/>
</dbReference>
<feature type="binding site" evidence="2">
    <location>
        <position position="414"/>
    </location>
    <ligand>
        <name>Mn(2+)</name>
        <dbReference type="ChEBI" id="CHEBI:29035"/>
        <label>2</label>
    </ligand>
</feature>
<feature type="domain" description="Peptidase M20 dimerisation" evidence="4">
    <location>
        <begin position="236"/>
        <end position="329"/>
    </location>
</feature>
<dbReference type="Proteomes" id="UP001141619">
    <property type="component" value="Unassembled WGS sequence"/>
</dbReference>
<keyword evidence="2" id="KW-0464">Manganese</keyword>
<dbReference type="NCBIfam" id="TIGR01891">
    <property type="entry name" value="amidohydrolases"/>
    <property type="match status" value="1"/>
</dbReference>
<evidence type="ECO:0000256" key="1">
    <source>
        <dbReference type="ARBA" id="ARBA00022801"/>
    </source>
</evidence>
<feature type="chain" id="PRO_5040953590" evidence="3">
    <location>
        <begin position="32"/>
        <end position="446"/>
    </location>
</feature>
<dbReference type="Pfam" id="PF07687">
    <property type="entry name" value="M20_dimer"/>
    <property type="match status" value="1"/>
</dbReference>
<feature type="signal peptide" evidence="3">
    <location>
        <begin position="1"/>
        <end position="31"/>
    </location>
</feature>
<protein>
    <submittedName>
        <fullName evidence="5">Amidohydrolase</fullName>
    </submittedName>
</protein>
<dbReference type="PIRSF" id="PIRSF005962">
    <property type="entry name" value="Pept_M20D_amidohydro"/>
    <property type="match status" value="1"/>
</dbReference>
<keyword evidence="2" id="KW-0479">Metal-binding</keyword>
<evidence type="ECO:0000313" key="5">
    <source>
        <dbReference type="EMBL" id="MDA5192495.1"/>
    </source>
</evidence>
<reference evidence="5" key="1">
    <citation type="submission" date="2022-08" db="EMBL/GenBank/DDBJ databases">
        <authorList>
            <person name="Vandamme P."/>
            <person name="Hettiarachchi A."/>
            <person name="Peeters C."/>
            <person name="Cnockaert M."/>
            <person name="Carlier A."/>
        </authorList>
    </citation>
    <scope>NUCLEOTIDE SEQUENCE</scope>
    <source>
        <strain evidence="5">LMG 31809</strain>
    </source>
</reference>
<feature type="binding site" evidence="2">
    <location>
        <position position="213"/>
    </location>
    <ligand>
        <name>Mn(2+)</name>
        <dbReference type="ChEBI" id="CHEBI:29035"/>
        <label>2</label>
    </ligand>
</feature>
<evidence type="ECO:0000256" key="3">
    <source>
        <dbReference type="SAM" id="SignalP"/>
    </source>
</evidence>
<dbReference type="InterPro" id="IPR017439">
    <property type="entry name" value="Amidohydrolase"/>
</dbReference>
<dbReference type="Gene3D" id="3.40.630.10">
    <property type="entry name" value="Zn peptidases"/>
    <property type="match status" value="1"/>
</dbReference>
<dbReference type="InterPro" id="IPR036264">
    <property type="entry name" value="Bact_exopeptidase_dim_dom"/>
</dbReference>
<dbReference type="GO" id="GO:0046872">
    <property type="term" value="F:metal ion binding"/>
    <property type="evidence" value="ECO:0007669"/>
    <property type="project" value="UniProtKB-KW"/>
</dbReference>
<dbReference type="RefSeq" id="WP_274942201.1">
    <property type="nucleotide sequence ID" value="NZ_JANWOI010000001.1"/>
</dbReference>
<dbReference type="GO" id="GO:0016787">
    <property type="term" value="F:hydrolase activity"/>
    <property type="evidence" value="ECO:0007669"/>
    <property type="project" value="UniProtKB-KW"/>
</dbReference>
<gene>
    <name evidence="5" type="ORF">NYP16_00790</name>
</gene>
<dbReference type="PANTHER" id="PTHR11014:SF63">
    <property type="entry name" value="METALLOPEPTIDASE, PUTATIVE (AFU_ORTHOLOGUE AFUA_6G09600)-RELATED"/>
    <property type="match status" value="1"/>
</dbReference>
<keyword evidence="1" id="KW-0378">Hydrolase</keyword>
<dbReference type="Gene3D" id="3.30.70.360">
    <property type="match status" value="1"/>
</dbReference>
<feature type="binding site" evidence="2">
    <location>
        <position position="147"/>
    </location>
    <ligand>
        <name>Mn(2+)</name>
        <dbReference type="ChEBI" id="CHEBI:29035"/>
        <label>2</label>
    </ligand>
</feature>
<feature type="binding site" evidence="2">
    <location>
        <position position="145"/>
    </location>
    <ligand>
        <name>Mn(2+)</name>
        <dbReference type="ChEBI" id="CHEBI:29035"/>
        <label>2</label>
    </ligand>
</feature>
<dbReference type="AlphaFoldDB" id="A0A9X3Z5U2"/>